<keyword evidence="13" id="KW-0175">Coiled coil</keyword>
<name>A0A1S1N1R0_9GAMM</name>
<feature type="domain" description="Histidine kinase" evidence="14">
    <location>
        <begin position="678"/>
        <end position="893"/>
    </location>
</feature>
<dbReference type="InterPro" id="IPR035965">
    <property type="entry name" value="PAS-like_dom_sf"/>
</dbReference>
<dbReference type="InterPro" id="IPR001789">
    <property type="entry name" value="Sig_transdc_resp-reg_receiver"/>
</dbReference>
<dbReference type="SMART" id="SM00387">
    <property type="entry name" value="HATPase_c"/>
    <property type="match status" value="1"/>
</dbReference>
<evidence type="ECO:0000256" key="7">
    <source>
        <dbReference type="ARBA" id="ARBA00022741"/>
    </source>
</evidence>
<dbReference type="InterPro" id="IPR036097">
    <property type="entry name" value="HisK_dim/P_sf"/>
</dbReference>
<dbReference type="GO" id="GO:0000155">
    <property type="term" value="F:phosphorelay sensor kinase activity"/>
    <property type="evidence" value="ECO:0007669"/>
    <property type="project" value="InterPro"/>
</dbReference>
<evidence type="ECO:0000256" key="3">
    <source>
        <dbReference type="ARBA" id="ARBA00012438"/>
    </source>
</evidence>
<dbReference type="CDD" id="cd00130">
    <property type="entry name" value="PAS"/>
    <property type="match status" value="1"/>
</dbReference>
<evidence type="ECO:0000313" key="18">
    <source>
        <dbReference type="EMBL" id="OHU93598.1"/>
    </source>
</evidence>
<dbReference type="FunFam" id="3.30.565.10:FF:000023">
    <property type="entry name" value="PAS domain-containing sensor histidine kinase"/>
    <property type="match status" value="1"/>
</dbReference>
<gene>
    <name evidence="18" type="ORF">BIW53_19875</name>
</gene>
<sequence>MYPVQNLLHKFMILKKRIYQDDLDPQKLRETISKVTNLINEMCNSQRGSAIYPESLLNTVFINQLQNYQINPNSDLAKSIVRSIDDFSYILSQNHMFSKSMRVEMMQNDMQEFAEKVVIVDDCLQESEKLISVLHTAGFGVCAVESIGALESFLHTHHEYDSSCIIIFKWNQQPVEEQLYPNITKIKKMLPHDASLILMSSTIDIQLRLKMLRAGVDRYIQLPSHEVYIANMLSTLTENSKNEPYRVLIIDDNASSLSLHSTILQGQGFETIEFDKPLDVFECLDEIKPDVIILDFHMPDIMGPEMATLLREQPELISVPIVFLSADSDYSSQLYALKTGADDFLKKPVDHDHFCGAISVRARRYRLKMSLKQNLQREVYERDKEHLALNSHAIVSITDRNGDIIYVNDYFCRISGYTKEELLGQNHRLIKSDVHDMEFYRDIWQTISRGQVWKGDICNQKKNGGLYWVHSTITPMLDQDGHPYQYISIRTDITTNKMLQEALKAMVISTSTTMGTEFFEQTTVGLTLATGATTAFISVPSTKPNTMKTLSLFHNGEHQSEYEYELTGTPCEQVANHGLCFFEENVYKRFPKDQWLAENEIEAYIAVPLTSIEGDRLGHVGLMSTQKLYNSDYTKSLLTVFADRVSLELLRLQNEAKLVKAKEEADRANRAKSEFLSNMSHELRTPLNAILGFGQLLESSEELSKNDADDLDEILKASRHLLNLINEILDLSKVEAGKFKIENIVTNVSRIIKECTQLIAADCTKRGLTLHVDNSESIEAICDALRLKQVLLNLLSNAVKYNKNNGEVRVTTYEDSHFCSISISDTGIGISEKDLEKIYEPFNRIGAENSETEGTGIGLTLTKKLVHLMNGELLVQSEPSVGSTFTIKLLKENK</sequence>
<dbReference type="SMART" id="SM00388">
    <property type="entry name" value="HisKA"/>
    <property type="match status" value="1"/>
</dbReference>
<dbReference type="SUPFAM" id="SSF52172">
    <property type="entry name" value="CheY-like"/>
    <property type="match status" value="1"/>
</dbReference>
<dbReference type="GO" id="GO:0009927">
    <property type="term" value="F:histidine phosphotransfer kinase activity"/>
    <property type="evidence" value="ECO:0007669"/>
    <property type="project" value="TreeGrafter"/>
</dbReference>
<dbReference type="InterPro" id="IPR003594">
    <property type="entry name" value="HATPase_dom"/>
</dbReference>
<reference evidence="18 19" key="1">
    <citation type="submission" date="2016-10" db="EMBL/GenBank/DDBJ databases">
        <title>Pseudoalteromonas amylolytica sp. nov., isolated from the surface seawater.</title>
        <authorList>
            <person name="Wu Y.-H."/>
            <person name="Cheng H."/>
            <person name="Jin X.-B."/>
            <person name="Wang C.-S."/>
            <person name="Xu X.-W."/>
        </authorList>
    </citation>
    <scope>NUCLEOTIDE SEQUENCE [LARGE SCALE GENOMIC DNA]</scope>
    <source>
        <strain evidence="18 19">JCM 12483</strain>
    </source>
</reference>
<dbReference type="InterPro" id="IPR000014">
    <property type="entry name" value="PAS"/>
</dbReference>
<dbReference type="NCBIfam" id="TIGR00229">
    <property type="entry name" value="sensory_box"/>
    <property type="match status" value="1"/>
</dbReference>
<dbReference type="InterPro" id="IPR029016">
    <property type="entry name" value="GAF-like_dom_sf"/>
</dbReference>
<evidence type="ECO:0000256" key="11">
    <source>
        <dbReference type="ARBA" id="ARBA00023136"/>
    </source>
</evidence>
<dbReference type="Gene3D" id="3.40.50.2300">
    <property type="match status" value="1"/>
</dbReference>
<dbReference type="Pfam" id="PF00512">
    <property type="entry name" value="HisKA"/>
    <property type="match status" value="1"/>
</dbReference>
<feature type="domain" description="PAC" evidence="17">
    <location>
        <begin position="451"/>
        <end position="505"/>
    </location>
</feature>
<keyword evidence="5 12" id="KW-0597">Phosphoprotein</keyword>
<evidence type="ECO:0000256" key="4">
    <source>
        <dbReference type="ARBA" id="ARBA00022475"/>
    </source>
</evidence>
<dbReference type="SUPFAM" id="SSF55785">
    <property type="entry name" value="PYP-like sensor domain (PAS domain)"/>
    <property type="match status" value="1"/>
</dbReference>
<evidence type="ECO:0000256" key="12">
    <source>
        <dbReference type="PROSITE-ProRule" id="PRU00169"/>
    </source>
</evidence>
<dbReference type="Proteomes" id="UP000180253">
    <property type="component" value="Unassembled WGS sequence"/>
</dbReference>
<keyword evidence="6" id="KW-0808">Transferase</keyword>
<dbReference type="RefSeq" id="WP_070993752.1">
    <property type="nucleotide sequence ID" value="NZ_CBCSHD010000006.1"/>
</dbReference>
<dbReference type="CDD" id="cd00082">
    <property type="entry name" value="HisKA"/>
    <property type="match status" value="1"/>
</dbReference>
<dbReference type="SMART" id="SM00086">
    <property type="entry name" value="PAC"/>
    <property type="match status" value="1"/>
</dbReference>
<dbReference type="PANTHER" id="PTHR43047">
    <property type="entry name" value="TWO-COMPONENT HISTIDINE PROTEIN KINASE"/>
    <property type="match status" value="1"/>
</dbReference>
<evidence type="ECO:0000256" key="6">
    <source>
        <dbReference type="ARBA" id="ARBA00022679"/>
    </source>
</evidence>
<dbReference type="InterPro" id="IPR036890">
    <property type="entry name" value="HATPase_C_sf"/>
</dbReference>
<dbReference type="SMART" id="SM00091">
    <property type="entry name" value="PAS"/>
    <property type="match status" value="1"/>
</dbReference>
<dbReference type="PRINTS" id="PR00344">
    <property type="entry name" value="BCTRLSENSOR"/>
</dbReference>
<comment type="caution">
    <text evidence="18">The sequence shown here is derived from an EMBL/GenBank/DDBJ whole genome shotgun (WGS) entry which is preliminary data.</text>
</comment>
<dbReference type="Gene3D" id="3.30.565.10">
    <property type="entry name" value="Histidine kinase-like ATPase, C-terminal domain"/>
    <property type="match status" value="1"/>
</dbReference>
<dbReference type="EC" id="2.7.13.3" evidence="3"/>
<keyword evidence="9" id="KW-0067">ATP-binding</keyword>
<dbReference type="InterPro" id="IPR005467">
    <property type="entry name" value="His_kinase_dom"/>
</dbReference>
<dbReference type="InterPro" id="IPR001610">
    <property type="entry name" value="PAC"/>
</dbReference>
<evidence type="ECO:0000259" key="15">
    <source>
        <dbReference type="PROSITE" id="PS50110"/>
    </source>
</evidence>
<dbReference type="PROSITE" id="PS50109">
    <property type="entry name" value="HIS_KIN"/>
    <property type="match status" value="1"/>
</dbReference>
<evidence type="ECO:0000259" key="16">
    <source>
        <dbReference type="PROSITE" id="PS50112"/>
    </source>
</evidence>
<evidence type="ECO:0000259" key="17">
    <source>
        <dbReference type="PROSITE" id="PS50113"/>
    </source>
</evidence>
<dbReference type="Gene3D" id="3.30.450.20">
    <property type="entry name" value="PAS domain"/>
    <property type="match status" value="1"/>
</dbReference>
<dbReference type="PANTHER" id="PTHR43047:SF72">
    <property type="entry name" value="OSMOSENSING HISTIDINE PROTEIN KINASE SLN1"/>
    <property type="match status" value="1"/>
</dbReference>
<keyword evidence="4" id="KW-1003">Cell membrane</keyword>
<dbReference type="STRING" id="327939.BIW53_19875"/>
<dbReference type="SUPFAM" id="SSF55874">
    <property type="entry name" value="ATPase domain of HSP90 chaperone/DNA topoisomerase II/histidine kinase"/>
    <property type="match status" value="1"/>
</dbReference>
<dbReference type="InterPro" id="IPR003661">
    <property type="entry name" value="HisK_dim/P_dom"/>
</dbReference>
<evidence type="ECO:0000256" key="1">
    <source>
        <dbReference type="ARBA" id="ARBA00000085"/>
    </source>
</evidence>
<dbReference type="SMART" id="SM00448">
    <property type="entry name" value="REC"/>
    <property type="match status" value="1"/>
</dbReference>
<dbReference type="SUPFAM" id="SSF55781">
    <property type="entry name" value="GAF domain-like"/>
    <property type="match status" value="1"/>
</dbReference>
<dbReference type="InterPro" id="IPR011006">
    <property type="entry name" value="CheY-like_superfamily"/>
</dbReference>
<dbReference type="PROSITE" id="PS50112">
    <property type="entry name" value="PAS"/>
    <property type="match status" value="1"/>
</dbReference>
<dbReference type="AlphaFoldDB" id="A0A1S1N1R0"/>
<accession>A0A1S1N1R0</accession>
<dbReference type="EMBL" id="MNAN01000037">
    <property type="protein sequence ID" value="OHU93598.1"/>
    <property type="molecule type" value="Genomic_DNA"/>
</dbReference>
<dbReference type="OrthoDB" id="9808408at2"/>
<keyword evidence="7" id="KW-0547">Nucleotide-binding</keyword>
<evidence type="ECO:0000256" key="2">
    <source>
        <dbReference type="ARBA" id="ARBA00004236"/>
    </source>
</evidence>
<feature type="coiled-coil region" evidence="13">
    <location>
        <begin position="642"/>
        <end position="678"/>
    </location>
</feature>
<comment type="catalytic activity">
    <reaction evidence="1">
        <text>ATP + protein L-histidine = ADP + protein N-phospho-L-histidine.</text>
        <dbReference type="EC" id="2.7.13.3"/>
    </reaction>
</comment>
<dbReference type="Gene3D" id="3.30.450.40">
    <property type="match status" value="1"/>
</dbReference>
<dbReference type="PROSITE" id="PS50113">
    <property type="entry name" value="PAC"/>
    <property type="match status" value="1"/>
</dbReference>
<dbReference type="InterPro" id="IPR004358">
    <property type="entry name" value="Sig_transdc_His_kin-like_C"/>
</dbReference>
<evidence type="ECO:0000256" key="5">
    <source>
        <dbReference type="ARBA" id="ARBA00022553"/>
    </source>
</evidence>
<dbReference type="GO" id="GO:0005886">
    <property type="term" value="C:plasma membrane"/>
    <property type="evidence" value="ECO:0007669"/>
    <property type="project" value="UniProtKB-SubCell"/>
</dbReference>
<dbReference type="SUPFAM" id="SSF47384">
    <property type="entry name" value="Homodimeric domain of signal transducing histidine kinase"/>
    <property type="match status" value="1"/>
</dbReference>
<evidence type="ECO:0000256" key="8">
    <source>
        <dbReference type="ARBA" id="ARBA00022777"/>
    </source>
</evidence>
<comment type="subcellular location">
    <subcellularLocation>
        <location evidence="2">Cell membrane</location>
    </subcellularLocation>
</comment>
<dbReference type="Pfam" id="PF00072">
    <property type="entry name" value="Response_reg"/>
    <property type="match status" value="1"/>
</dbReference>
<dbReference type="InterPro" id="IPR000700">
    <property type="entry name" value="PAS-assoc_C"/>
</dbReference>
<evidence type="ECO:0000259" key="14">
    <source>
        <dbReference type="PROSITE" id="PS50109"/>
    </source>
</evidence>
<dbReference type="Gene3D" id="1.10.287.130">
    <property type="match status" value="1"/>
</dbReference>
<proteinExistence type="predicted"/>
<dbReference type="GO" id="GO:0005524">
    <property type="term" value="F:ATP binding"/>
    <property type="evidence" value="ECO:0007669"/>
    <property type="project" value="UniProtKB-KW"/>
</dbReference>
<feature type="domain" description="PAS" evidence="16">
    <location>
        <begin position="395"/>
        <end position="426"/>
    </location>
</feature>
<evidence type="ECO:0000256" key="13">
    <source>
        <dbReference type="SAM" id="Coils"/>
    </source>
</evidence>
<feature type="domain" description="Response regulatory" evidence="15">
    <location>
        <begin position="246"/>
        <end position="362"/>
    </location>
</feature>
<keyword evidence="8" id="KW-0418">Kinase</keyword>
<evidence type="ECO:0000313" key="19">
    <source>
        <dbReference type="Proteomes" id="UP000180253"/>
    </source>
</evidence>
<protein>
    <recommendedName>
        <fullName evidence="3">histidine kinase</fullName>
        <ecNumber evidence="3">2.7.13.3</ecNumber>
    </recommendedName>
</protein>
<keyword evidence="10" id="KW-0902">Two-component regulatory system</keyword>
<feature type="modified residue" description="4-aspartylphosphate" evidence="12">
    <location>
        <position position="295"/>
    </location>
</feature>
<dbReference type="Pfam" id="PF02518">
    <property type="entry name" value="HATPase_c"/>
    <property type="match status" value="1"/>
</dbReference>
<keyword evidence="11" id="KW-0472">Membrane</keyword>
<evidence type="ECO:0000256" key="9">
    <source>
        <dbReference type="ARBA" id="ARBA00022840"/>
    </source>
</evidence>
<organism evidence="18 19">
    <name type="scientific">Pseudoalteromonas byunsanensis</name>
    <dbReference type="NCBI Taxonomy" id="327939"/>
    <lineage>
        <taxon>Bacteria</taxon>
        <taxon>Pseudomonadati</taxon>
        <taxon>Pseudomonadota</taxon>
        <taxon>Gammaproteobacteria</taxon>
        <taxon>Alteromonadales</taxon>
        <taxon>Pseudoalteromonadaceae</taxon>
        <taxon>Pseudoalteromonas</taxon>
    </lineage>
</organism>
<evidence type="ECO:0000256" key="10">
    <source>
        <dbReference type="ARBA" id="ARBA00023012"/>
    </source>
</evidence>
<dbReference type="Pfam" id="PF13426">
    <property type="entry name" value="PAS_9"/>
    <property type="match status" value="1"/>
</dbReference>
<keyword evidence="19" id="KW-1185">Reference proteome</keyword>
<dbReference type="PROSITE" id="PS50110">
    <property type="entry name" value="RESPONSE_REGULATORY"/>
    <property type="match status" value="1"/>
</dbReference>